<dbReference type="AlphaFoldDB" id="A0A3S4BDD5"/>
<proteinExistence type="predicted"/>
<evidence type="ECO:0000313" key="3">
    <source>
        <dbReference type="EMBL" id="RWZ68015.1"/>
    </source>
</evidence>
<feature type="compositionally biased region" description="Basic and acidic residues" evidence="1">
    <location>
        <begin position="1"/>
        <end position="17"/>
    </location>
</feature>
<comment type="caution">
    <text evidence="3">The sequence shown here is derived from an EMBL/GenBank/DDBJ whole genome shotgun (WGS) entry which is preliminary data.</text>
</comment>
<feature type="region of interest" description="Disordered" evidence="1">
    <location>
        <begin position="1"/>
        <end position="29"/>
    </location>
</feature>
<evidence type="ECO:0000259" key="2">
    <source>
        <dbReference type="Pfam" id="PF00107"/>
    </source>
</evidence>
<dbReference type="InterPro" id="IPR013149">
    <property type="entry name" value="ADH-like_C"/>
</dbReference>
<dbReference type="PANTHER" id="PTHR43482:SF1">
    <property type="entry name" value="PROTEIN AST1-RELATED"/>
    <property type="match status" value="1"/>
</dbReference>
<evidence type="ECO:0000256" key="1">
    <source>
        <dbReference type="SAM" id="MobiDB-lite"/>
    </source>
</evidence>
<dbReference type="PANTHER" id="PTHR43482">
    <property type="entry name" value="PROTEIN AST1-RELATED"/>
    <property type="match status" value="1"/>
</dbReference>
<name>A0A3S4BDD5_9MICO</name>
<keyword evidence="4" id="KW-1185">Reference proteome</keyword>
<sequence>MRPRAGDARVDRVDRRSRNGRRVSAPSAARLRHRLRRRRRRIVATLPLDAVTARLVLGVRPSAERIFVNGVSGPVGLLIAQLALAAGATVVGTASERGRELVESLGVRFVDYASGTWIDDVLAAGGGPLDVAVDHRGDASVRAVVRPGGVVVRTAFTGRPGRERSDTALGALVVAARTHPAERVISSPAVSVLSPRRTSRILAETVSAVAAGRLRAPRPVLIDPAEAIVDGRLRSSAAAGEKLVVRFA</sequence>
<dbReference type="InterPro" id="IPR052585">
    <property type="entry name" value="Lipid_raft_assoc_Zn_ADH"/>
</dbReference>
<dbReference type="EMBL" id="RZNC01000001">
    <property type="protein sequence ID" value="RWZ68015.1"/>
    <property type="molecule type" value="Genomic_DNA"/>
</dbReference>
<dbReference type="Proteomes" id="UP000288603">
    <property type="component" value="Unassembled WGS sequence"/>
</dbReference>
<protein>
    <recommendedName>
        <fullName evidence="2">Alcohol dehydrogenase-like C-terminal domain-containing protein</fullName>
    </recommendedName>
</protein>
<dbReference type="Pfam" id="PF00107">
    <property type="entry name" value="ADH_zinc_N"/>
    <property type="match status" value="1"/>
</dbReference>
<dbReference type="InterPro" id="IPR036291">
    <property type="entry name" value="NAD(P)-bd_dom_sf"/>
</dbReference>
<feature type="domain" description="Alcohol dehydrogenase-like C-terminal" evidence="2">
    <location>
        <begin position="74"/>
        <end position="157"/>
    </location>
</feature>
<dbReference type="SUPFAM" id="SSF51735">
    <property type="entry name" value="NAD(P)-binding Rossmann-fold domains"/>
    <property type="match status" value="1"/>
</dbReference>
<gene>
    <name evidence="3" type="ORF">ELQ92_01785</name>
</gene>
<evidence type="ECO:0000313" key="4">
    <source>
        <dbReference type="Proteomes" id="UP000288603"/>
    </source>
</evidence>
<organism evidence="3 4">
    <name type="scientific">Labedella populi</name>
    <dbReference type="NCBI Taxonomy" id="2498850"/>
    <lineage>
        <taxon>Bacteria</taxon>
        <taxon>Bacillati</taxon>
        <taxon>Actinomycetota</taxon>
        <taxon>Actinomycetes</taxon>
        <taxon>Micrococcales</taxon>
        <taxon>Microbacteriaceae</taxon>
        <taxon>Labedella</taxon>
    </lineage>
</organism>
<reference evidence="3 4" key="1">
    <citation type="submission" date="2018-12" db="EMBL/GenBank/DDBJ databases">
        <authorList>
            <person name="Li F."/>
        </authorList>
    </citation>
    <scope>NUCLEOTIDE SEQUENCE [LARGE SCALE GENOMIC DNA]</scope>
    <source>
        <strain evidence="3 4">8H24J-4-2</strain>
    </source>
</reference>
<dbReference type="Gene3D" id="3.40.50.720">
    <property type="entry name" value="NAD(P)-binding Rossmann-like Domain"/>
    <property type="match status" value="1"/>
</dbReference>
<accession>A0A3S4BDD5</accession>